<dbReference type="RefSeq" id="WP_142932870.1">
    <property type="nucleotide sequence ID" value="NZ_ML660167.1"/>
</dbReference>
<dbReference type="EMBL" id="VIKS01000011">
    <property type="protein sequence ID" value="TQV85951.1"/>
    <property type="molecule type" value="Genomic_DNA"/>
</dbReference>
<dbReference type="Proteomes" id="UP000315439">
    <property type="component" value="Unassembled WGS sequence"/>
</dbReference>
<keyword evidence="7" id="KW-1185">Reference proteome</keyword>
<dbReference type="InterPro" id="IPR006015">
    <property type="entry name" value="Universal_stress_UspA"/>
</dbReference>
<dbReference type="OrthoDB" id="239260at2"/>
<evidence type="ECO:0000256" key="1">
    <source>
        <dbReference type="ARBA" id="ARBA00004496"/>
    </source>
</evidence>
<dbReference type="PANTHER" id="PTHR47892:SF1">
    <property type="entry name" value="UNIVERSAL STRESS PROTEIN E"/>
    <property type="match status" value="1"/>
</dbReference>
<dbReference type="SUPFAM" id="SSF52402">
    <property type="entry name" value="Adenine nucleotide alpha hydrolases-like"/>
    <property type="match status" value="2"/>
</dbReference>
<dbReference type="PRINTS" id="PR01438">
    <property type="entry name" value="UNVRSLSTRESS"/>
</dbReference>
<dbReference type="Pfam" id="PF00582">
    <property type="entry name" value="Usp"/>
    <property type="match status" value="2"/>
</dbReference>
<evidence type="ECO:0000256" key="3">
    <source>
        <dbReference type="ARBA" id="ARBA00022490"/>
    </source>
</evidence>
<evidence type="ECO:0000256" key="4">
    <source>
        <dbReference type="ARBA" id="ARBA00037131"/>
    </source>
</evidence>
<feature type="domain" description="UspA" evidence="5">
    <location>
        <begin position="175"/>
        <end position="301"/>
    </location>
</feature>
<dbReference type="GO" id="GO:0005737">
    <property type="term" value="C:cytoplasm"/>
    <property type="evidence" value="ECO:0007669"/>
    <property type="project" value="UniProtKB-SubCell"/>
</dbReference>
<feature type="domain" description="UspA" evidence="5">
    <location>
        <begin position="4"/>
        <end position="144"/>
    </location>
</feature>
<comment type="similarity">
    <text evidence="2">Belongs to the universal stress protein A family.</text>
</comment>
<dbReference type="AlphaFoldDB" id="A0A545U900"/>
<organism evidence="6 7">
    <name type="scientific">Aliikangiella coralliicola</name>
    <dbReference type="NCBI Taxonomy" id="2592383"/>
    <lineage>
        <taxon>Bacteria</taxon>
        <taxon>Pseudomonadati</taxon>
        <taxon>Pseudomonadota</taxon>
        <taxon>Gammaproteobacteria</taxon>
        <taxon>Oceanospirillales</taxon>
        <taxon>Pleioneaceae</taxon>
        <taxon>Aliikangiella</taxon>
    </lineage>
</organism>
<sequence length="315" mass="35375">MKNFERILVILDPKHEKHIEIDKAIEIASRSRASVDVVIFQHSSELPRLKTSGQIDELKQTIETALSERVVEVLNQLKTDHINVSVRVEWCEHMAVTAIDLVKKYHYDLLVKTPNRVSPLGRLVSRPTDWNILRTCPCSVWIVKPENESRNGILAAVDLDDDDIESHNAKNNSMTVRVVEQANYLSKLFDQKLEIINAFPALPVAAHVQFVSVFENDYLQQVERERRRSLENLLSSMGITEQNCHVFAGEASQVIVNYTESNQCSLLVLGTNARDGLSGLLTGNTAESIISQVECDILVVKSADFTAPSLAEFVN</sequence>
<evidence type="ECO:0000313" key="6">
    <source>
        <dbReference type="EMBL" id="TQV85951.1"/>
    </source>
</evidence>
<dbReference type="Gene3D" id="3.40.50.12370">
    <property type="match status" value="1"/>
</dbReference>
<dbReference type="InterPro" id="IPR006016">
    <property type="entry name" value="UspA"/>
</dbReference>
<reference evidence="6 7" key="1">
    <citation type="submission" date="2019-07" db="EMBL/GenBank/DDBJ databases">
        <title>Draft genome for Aliikangiella sp. M105.</title>
        <authorList>
            <person name="Wang G."/>
        </authorList>
    </citation>
    <scope>NUCLEOTIDE SEQUENCE [LARGE SCALE GENOMIC DNA]</scope>
    <source>
        <strain evidence="6 7">M105</strain>
    </source>
</reference>
<keyword evidence="3" id="KW-0963">Cytoplasm</keyword>
<evidence type="ECO:0000259" key="5">
    <source>
        <dbReference type="Pfam" id="PF00582"/>
    </source>
</evidence>
<dbReference type="PANTHER" id="PTHR47892">
    <property type="entry name" value="UNIVERSAL STRESS PROTEIN E"/>
    <property type="match status" value="1"/>
</dbReference>
<comment type="function">
    <text evidence="4">Required for resistance to DNA-damaging agents.</text>
</comment>
<gene>
    <name evidence="6" type="ORF">FLL46_18710</name>
</gene>
<evidence type="ECO:0000313" key="7">
    <source>
        <dbReference type="Proteomes" id="UP000315439"/>
    </source>
</evidence>
<protein>
    <recommendedName>
        <fullName evidence="5">UspA domain-containing protein</fullName>
    </recommendedName>
</protein>
<proteinExistence type="inferred from homology"/>
<evidence type="ECO:0000256" key="2">
    <source>
        <dbReference type="ARBA" id="ARBA00008791"/>
    </source>
</evidence>
<accession>A0A545U900</accession>
<comment type="subcellular location">
    <subcellularLocation>
        <location evidence="1">Cytoplasm</location>
    </subcellularLocation>
</comment>
<name>A0A545U900_9GAMM</name>
<comment type="caution">
    <text evidence="6">The sequence shown here is derived from an EMBL/GenBank/DDBJ whole genome shotgun (WGS) entry which is preliminary data.</text>
</comment>